<evidence type="ECO:0000313" key="1">
    <source>
        <dbReference type="EMBL" id="RON69447.1"/>
    </source>
</evidence>
<dbReference type="AlphaFoldDB" id="A0A423LMA1"/>
<organism evidence="1 2">
    <name type="scientific">Pseudomonas fluorescens</name>
    <dbReference type="NCBI Taxonomy" id="294"/>
    <lineage>
        <taxon>Bacteria</taxon>
        <taxon>Pseudomonadati</taxon>
        <taxon>Pseudomonadota</taxon>
        <taxon>Gammaproteobacteria</taxon>
        <taxon>Pseudomonadales</taxon>
        <taxon>Pseudomonadaceae</taxon>
        <taxon>Pseudomonas</taxon>
    </lineage>
</organism>
<comment type="caution">
    <text evidence="1">The sequence shown here is derived from an EMBL/GenBank/DDBJ whole genome shotgun (WGS) entry which is preliminary data.</text>
</comment>
<protein>
    <recommendedName>
        <fullName evidence="3">Dermonecrotic toxin</fullName>
    </recommendedName>
</protein>
<dbReference type="InterPro" id="IPR024079">
    <property type="entry name" value="MetalloPept_cat_dom_sf"/>
</dbReference>
<reference evidence="1 2" key="1">
    <citation type="submission" date="2016-10" db="EMBL/GenBank/DDBJ databases">
        <title>Comparative genome analysis of multiple Pseudomonas spp. focuses on biocontrol and plant growth promoting traits.</title>
        <authorList>
            <person name="Tao X.-Y."/>
            <person name="Taylor C.G."/>
        </authorList>
    </citation>
    <scope>NUCLEOTIDE SEQUENCE [LARGE SCALE GENOMIC DNA]</scope>
    <source>
        <strain evidence="1 2">24D3</strain>
    </source>
</reference>
<dbReference type="EMBL" id="MOBU01000006">
    <property type="protein sequence ID" value="RON69447.1"/>
    <property type="molecule type" value="Genomic_DNA"/>
</dbReference>
<dbReference type="RefSeq" id="WP_148051161.1">
    <property type="nucleotide sequence ID" value="NZ_MOBU01000006.1"/>
</dbReference>
<proteinExistence type="predicted"/>
<gene>
    <name evidence="1" type="ORF">BK671_08425</name>
</gene>
<dbReference type="Proteomes" id="UP000285757">
    <property type="component" value="Unassembled WGS sequence"/>
</dbReference>
<dbReference type="Gene3D" id="3.40.390.10">
    <property type="entry name" value="Collagenase (Catalytic Domain)"/>
    <property type="match status" value="1"/>
</dbReference>
<sequence length="1265" mass="140012">MIDINISASAYRLSRGAPTKVAHYDSLMTDRRERLQVIDKLTTVVRRYEHAESINHWDARIFLAPESALHNALKPGIAILQEMTAKVELQRLLGKLQMPAHAVLSVTASGQIEARFDGQARIFSHAEKLEPTLQEDLQLLCELAELAGGSITLDDHVDILQWLEFHQFNVPQTAMDAQRLLAFLQYEYPASPALGNYWELLNGNDVNSKALLPEQRDQIRALTRQYTGGQSLLGLLADITHGGRGTPFKQSEAQSVVSALAASPIACRYAETYLRDLDWFGARDDQRVAQEHLQQLLLTAIVLDLYPACAEDEPRNHVAGFNLYAAEHMEMTFADVRTKLEDHLLEHCAIGEMEVALATHLLLASKAPEFLVKDLPPTLFLGTPQWVDYCRAVATVEIGAPGSSRLMNYQQVLDVLSFESISESQQALNALASVDPMVDWALLNSIISLDETKTSLPRSLEKALSAYERYAQNYTDTANILSRPLPTRRAIALDILKHVAPGCSYLEDEVVYQVRNKQYQDSLSEPLAMSLVDLHMSNDLAPGDWDIKQGTSIYTAYPGLLRELVSAQSLFHRLFHRDYVPHTEAMATHLKLAFASIPKVDRERLLQGRITLFTVRSSAAIVPTPSMDIALTPFDLIGNVIDAVHNLRLVENQQGKDAATGRYGVVICASVEGQVYCYELFTLHGKCLANPALGKLINDAGLLKTPAREDFAGSLTRYGAPAALINIPTNVECYTHGVPPGVVAASQGIIEKLAVLPALNHLDIQPKGYYQSFFAGDFDPLANFVLKHRPIATYDELVKECWGHTRLEKLRAKREADLDTLLNIIVPFKSCIEDIASGDTDRQLSGAKSCILEAAMTLLLVVAVVGKIVTIGARTASLASKSFQLAKASIGFLNAVFNPLDGLVELAQGGLKLLGKGISRFGRAGQQSLEIATFQIRRLTGHAQSYDLIKAAERTDIAHGIWRPSGAASEPLTILATRYNDDWYALNRFRQPWGEKLRNFDLNITLPRPHWNKILPNTYARAIIKKSLPVASQKVDDAIKVLDDSNLISESNVVLELLLGDNSVKARATYRQHLANVKSDLSILKPKNFNVDGSLSKEAYAELSPSLYNYWKYGDSPADADTQFISIYSRNFNDAYRTDNFNPATSADMLIHELFHGAPKAEDFAYMMDSGIYEKGRQQLDASPLLDLVNEQAPQRGNPTRKYGRQTALRNADSLAVTTSLLSQLKSNKTAYQQNIAVMAAALKKAGKQTIDSQVLITLNLLRQP</sequence>
<name>A0A423LMA1_PSEFL</name>
<evidence type="ECO:0008006" key="3">
    <source>
        <dbReference type="Google" id="ProtNLM"/>
    </source>
</evidence>
<accession>A0A423LMA1</accession>
<dbReference type="GO" id="GO:0008237">
    <property type="term" value="F:metallopeptidase activity"/>
    <property type="evidence" value="ECO:0007669"/>
    <property type="project" value="InterPro"/>
</dbReference>
<evidence type="ECO:0000313" key="2">
    <source>
        <dbReference type="Proteomes" id="UP000285757"/>
    </source>
</evidence>